<dbReference type="EMBL" id="CAJVPL010000431">
    <property type="protein sequence ID" value="CAG8496205.1"/>
    <property type="molecule type" value="Genomic_DNA"/>
</dbReference>
<comment type="caution">
    <text evidence="1">The sequence shown here is derived from an EMBL/GenBank/DDBJ whole genome shotgun (WGS) entry which is preliminary data.</text>
</comment>
<dbReference type="Pfam" id="PF12694">
    <property type="entry name" value="cpYpsA"/>
    <property type="match status" value="1"/>
</dbReference>
<evidence type="ECO:0000313" key="1">
    <source>
        <dbReference type="EMBL" id="CAG8496205.1"/>
    </source>
</evidence>
<gene>
    <name evidence="1" type="ORF">AGERDE_LOCUS4010</name>
</gene>
<dbReference type="InterPro" id="IPR024755">
    <property type="entry name" value="cpYpsA"/>
</dbReference>
<name>A0A9N8ZHR4_9GLOM</name>
<evidence type="ECO:0000313" key="2">
    <source>
        <dbReference type="Proteomes" id="UP000789831"/>
    </source>
</evidence>
<keyword evidence="2" id="KW-1185">Reference proteome</keyword>
<dbReference type="Proteomes" id="UP000789831">
    <property type="component" value="Unassembled WGS sequence"/>
</dbReference>
<organism evidence="1 2">
    <name type="scientific">Ambispora gerdemannii</name>
    <dbReference type="NCBI Taxonomy" id="144530"/>
    <lineage>
        <taxon>Eukaryota</taxon>
        <taxon>Fungi</taxon>
        <taxon>Fungi incertae sedis</taxon>
        <taxon>Mucoromycota</taxon>
        <taxon>Glomeromycotina</taxon>
        <taxon>Glomeromycetes</taxon>
        <taxon>Archaeosporales</taxon>
        <taxon>Ambisporaceae</taxon>
        <taxon>Ambispora</taxon>
    </lineage>
</organism>
<dbReference type="Gene3D" id="3.40.50.450">
    <property type="match status" value="1"/>
</dbReference>
<dbReference type="SUPFAM" id="SSF102405">
    <property type="entry name" value="MCP/YpsA-like"/>
    <property type="match status" value="1"/>
</dbReference>
<reference evidence="1" key="1">
    <citation type="submission" date="2021-06" db="EMBL/GenBank/DDBJ databases">
        <authorList>
            <person name="Kallberg Y."/>
            <person name="Tangrot J."/>
            <person name="Rosling A."/>
        </authorList>
    </citation>
    <scope>NUCLEOTIDE SEQUENCE</scope>
    <source>
        <strain evidence="1">MT106</strain>
    </source>
</reference>
<dbReference type="OrthoDB" id="2379830at2759"/>
<sequence>MIEQIVSGGQTGIDRAALDIAIELKISHGGWCPKGRKAEDGIIPQCYQLRETDSDNYSERTKLNVKDSDGTLILIPGSTAVITGTALTIQEAQAKEKPCLIVDLSKELDDNLLGRWIKENNIKVLNIAGPRESSSSGLNIIAVIIIETVS</sequence>
<proteinExistence type="predicted"/>
<dbReference type="AlphaFoldDB" id="A0A9N8ZHR4"/>
<protein>
    <submittedName>
        <fullName evidence="1">5449_t:CDS:1</fullName>
    </submittedName>
</protein>
<accession>A0A9N8ZHR4</accession>